<reference evidence="1" key="1">
    <citation type="journal article" date="2023" name="Mol. Phylogenet. Evol.">
        <title>Genome-scale phylogeny and comparative genomics of the fungal order Sordariales.</title>
        <authorList>
            <person name="Hensen N."/>
            <person name="Bonometti L."/>
            <person name="Westerberg I."/>
            <person name="Brannstrom I.O."/>
            <person name="Guillou S."/>
            <person name="Cros-Aarteil S."/>
            <person name="Calhoun S."/>
            <person name="Haridas S."/>
            <person name="Kuo A."/>
            <person name="Mondo S."/>
            <person name="Pangilinan J."/>
            <person name="Riley R."/>
            <person name="LaButti K."/>
            <person name="Andreopoulos B."/>
            <person name="Lipzen A."/>
            <person name="Chen C."/>
            <person name="Yan M."/>
            <person name="Daum C."/>
            <person name="Ng V."/>
            <person name="Clum A."/>
            <person name="Steindorff A."/>
            <person name="Ohm R.A."/>
            <person name="Martin F."/>
            <person name="Silar P."/>
            <person name="Natvig D.O."/>
            <person name="Lalanne C."/>
            <person name="Gautier V."/>
            <person name="Ament-Velasquez S.L."/>
            <person name="Kruys A."/>
            <person name="Hutchinson M.I."/>
            <person name="Powell A.J."/>
            <person name="Barry K."/>
            <person name="Miller A.N."/>
            <person name="Grigoriev I.V."/>
            <person name="Debuchy R."/>
            <person name="Gladieux P."/>
            <person name="Hiltunen Thoren M."/>
            <person name="Johannesson H."/>
        </authorList>
    </citation>
    <scope>NUCLEOTIDE SEQUENCE</scope>
    <source>
        <strain evidence="1">CBS 560.94</strain>
    </source>
</reference>
<keyword evidence="2" id="KW-1185">Reference proteome</keyword>
<evidence type="ECO:0000313" key="1">
    <source>
        <dbReference type="EMBL" id="KAK3342753.1"/>
    </source>
</evidence>
<dbReference type="Proteomes" id="UP001278500">
    <property type="component" value="Unassembled WGS sequence"/>
</dbReference>
<evidence type="ECO:0000313" key="2">
    <source>
        <dbReference type="Proteomes" id="UP001278500"/>
    </source>
</evidence>
<dbReference type="GeneID" id="87864150"/>
<name>A0AAE0JDE6_9PEZI</name>
<dbReference type="EMBL" id="JAUEPP010000005">
    <property type="protein sequence ID" value="KAK3342753.1"/>
    <property type="molecule type" value="Genomic_DNA"/>
</dbReference>
<sequence>MAASLSAPTVMAATPIIQICALVELKGSQNIRDWNHFLRVELDAEDLTEYVFGPASAVPEPNKNLDPVAHKAWKLARAKAMRILISTLRRETVISRLEGYGWDNENRDPAYVRQLVWKVFGSGAPALPLV</sequence>
<organism evidence="1 2">
    <name type="scientific">Neurospora tetraspora</name>
    <dbReference type="NCBI Taxonomy" id="94610"/>
    <lineage>
        <taxon>Eukaryota</taxon>
        <taxon>Fungi</taxon>
        <taxon>Dikarya</taxon>
        <taxon>Ascomycota</taxon>
        <taxon>Pezizomycotina</taxon>
        <taxon>Sordariomycetes</taxon>
        <taxon>Sordariomycetidae</taxon>
        <taxon>Sordariales</taxon>
        <taxon>Sordariaceae</taxon>
        <taxon>Neurospora</taxon>
    </lineage>
</organism>
<protein>
    <submittedName>
        <fullName evidence="1">Uncharacterized protein</fullName>
    </submittedName>
</protein>
<comment type="caution">
    <text evidence="1">The sequence shown here is derived from an EMBL/GenBank/DDBJ whole genome shotgun (WGS) entry which is preliminary data.</text>
</comment>
<dbReference type="AlphaFoldDB" id="A0AAE0JDE6"/>
<accession>A0AAE0JDE6</accession>
<proteinExistence type="predicted"/>
<gene>
    <name evidence="1" type="ORF">B0H65DRAFT_469235</name>
</gene>
<dbReference type="RefSeq" id="XP_062680546.1">
    <property type="nucleotide sequence ID" value="XM_062826996.1"/>
</dbReference>
<reference evidence="1" key="2">
    <citation type="submission" date="2023-06" db="EMBL/GenBank/DDBJ databases">
        <authorList>
            <consortium name="Lawrence Berkeley National Laboratory"/>
            <person name="Haridas S."/>
            <person name="Hensen N."/>
            <person name="Bonometti L."/>
            <person name="Westerberg I."/>
            <person name="Brannstrom I.O."/>
            <person name="Guillou S."/>
            <person name="Cros-Aarteil S."/>
            <person name="Calhoun S."/>
            <person name="Kuo A."/>
            <person name="Mondo S."/>
            <person name="Pangilinan J."/>
            <person name="Riley R."/>
            <person name="Labutti K."/>
            <person name="Andreopoulos B."/>
            <person name="Lipzen A."/>
            <person name="Chen C."/>
            <person name="Yanf M."/>
            <person name="Daum C."/>
            <person name="Ng V."/>
            <person name="Clum A."/>
            <person name="Steindorff A."/>
            <person name="Ohm R."/>
            <person name="Martin F."/>
            <person name="Silar P."/>
            <person name="Natvig D."/>
            <person name="Lalanne C."/>
            <person name="Gautier V."/>
            <person name="Ament-Velasquez S.L."/>
            <person name="Kruys A."/>
            <person name="Hutchinson M.I."/>
            <person name="Powell A.J."/>
            <person name="Barry K."/>
            <person name="Miller A.N."/>
            <person name="Grigoriev I.V."/>
            <person name="Debuchy R."/>
            <person name="Gladieux P."/>
            <person name="Thoren M.H."/>
            <person name="Johannesson H."/>
        </authorList>
    </citation>
    <scope>NUCLEOTIDE SEQUENCE</scope>
    <source>
        <strain evidence="1">CBS 560.94</strain>
    </source>
</reference>